<protein>
    <submittedName>
        <fullName evidence="1">rRNA maturation RNase YbeY</fullName>
    </submittedName>
</protein>
<dbReference type="EMBL" id="CP042469">
    <property type="protein sequence ID" value="QOX62939.1"/>
    <property type="molecule type" value="Genomic_DNA"/>
</dbReference>
<evidence type="ECO:0000313" key="2">
    <source>
        <dbReference type="Proteomes" id="UP000594014"/>
    </source>
</evidence>
<sequence>MNLIFSDERMPGQTVIDHMIQAAELCVKEEGVDPQRVEISVTFVSTEEIHELNRVYRDKDSVTDVLSFPQYETVSEMHQADVICLGDVVICPEQALLQADEFGHSGERELVYLFVHSVFHLLGYDHIEEKDKAEMRAQEEKIMNLIGLVR</sequence>
<dbReference type="Proteomes" id="UP000594014">
    <property type="component" value="Chromosome"/>
</dbReference>
<reference evidence="1" key="1">
    <citation type="submission" date="2019-08" db="EMBL/GenBank/DDBJ databases">
        <title>Genome sequence of Clostridiales bacterium MT110.</title>
        <authorList>
            <person name="Cao J."/>
        </authorList>
    </citation>
    <scope>NUCLEOTIDE SEQUENCE</scope>
    <source>
        <strain evidence="1">MT110</strain>
    </source>
</reference>
<gene>
    <name evidence="1" type="primary">ybeY</name>
    <name evidence="1" type="ORF">FRZ06_06080</name>
</gene>
<organism evidence="1 2">
    <name type="scientific">Anoxybacterium hadale</name>
    <dbReference type="NCBI Taxonomy" id="3408580"/>
    <lineage>
        <taxon>Bacteria</taxon>
        <taxon>Bacillati</taxon>
        <taxon>Bacillota</taxon>
        <taxon>Clostridia</taxon>
        <taxon>Peptostreptococcales</taxon>
        <taxon>Anaerovoracaceae</taxon>
        <taxon>Anoxybacterium</taxon>
    </lineage>
</organism>
<accession>A0ACD1A998</accession>
<keyword evidence="2" id="KW-1185">Reference proteome</keyword>
<evidence type="ECO:0000313" key="1">
    <source>
        <dbReference type="EMBL" id="QOX62939.1"/>
    </source>
</evidence>
<proteinExistence type="predicted"/>
<name>A0ACD1A998_9FIRM</name>